<gene>
    <name evidence="3" type="ORF">BCV71DRAFT_209096</name>
</gene>
<keyword evidence="2" id="KW-0472">Membrane</keyword>
<evidence type="ECO:0000313" key="3">
    <source>
        <dbReference type="EMBL" id="ORE22589.1"/>
    </source>
</evidence>
<reference evidence="3 4" key="1">
    <citation type="journal article" date="2016" name="Proc. Natl. Acad. Sci. U.S.A.">
        <title>Lipid metabolic changes in an early divergent fungus govern the establishment of a mutualistic symbiosis with endobacteria.</title>
        <authorList>
            <person name="Lastovetsky O.A."/>
            <person name="Gaspar M.L."/>
            <person name="Mondo S.J."/>
            <person name="LaButti K.M."/>
            <person name="Sandor L."/>
            <person name="Grigoriev I.V."/>
            <person name="Henry S.A."/>
            <person name="Pawlowska T.E."/>
        </authorList>
    </citation>
    <scope>NUCLEOTIDE SEQUENCE [LARGE SCALE GENOMIC DNA]</scope>
    <source>
        <strain evidence="3 4">ATCC 11559</strain>
    </source>
</reference>
<protein>
    <submittedName>
        <fullName evidence="3">Uncharacterized protein</fullName>
    </submittedName>
</protein>
<feature type="transmembrane region" description="Helical" evidence="2">
    <location>
        <begin position="119"/>
        <end position="138"/>
    </location>
</feature>
<keyword evidence="2" id="KW-1133">Transmembrane helix</keyword>
<dbReference type="EMBL" id="KV921265">
    <property type="protein sequence ID" value="ORE22589.1"/>
    <property type="molecule type" value="Genomic_DNA"/>
</dbReference>
<feature type="region of interest" description="Disordered" evidence="1">
    <location>
        <begin position="45"/>
        <end position="72"/>
    </location>
</feature>
<sequence length="168" mass="18557">MDAPGNNFASNHYVRSSWIAFFTLWTLWGLVYFIRHAFGRDDTNPNTRAAAPATTNVDDPEAANNAAGTKGTGRWRNAHTSIADSLGRAHQVLFENSLLLLSVLTLNTFGSGATRSVMILSWIFFAFTAVNAFTEIAVKHHFIRFVFNIIFYGVTLAIGGLAFKHGWS</sequence>
<feature type="compositionally biased region" description="Low complexity" evidence="1">
    <location>
        <begin position="45"/>
        <end position="67"/>
    </location>
</feature>
<evidence type="ECO:0000256" key="2">
    <source>
        <dbReference type="SAM" id="Phobius"/>
    </source>
</evidence>
<evidence type="ECO:0000256" key="1">
    <source>
        <dbReference type="SAM" id="MobiDB-lite"/>
    </source>
</evidence>
<feature type="transmembrane region" description="Helical" evidence="2">
    <location>
        <begin position="12"/>
        <end position="34"/>
    </location>
</feature>
<name>A0A1X0SEA9_RHIZD</name>
<accession>A0A1X0SEA9</accession>
<dbReference type="VEuPathDB" id="FungiDB:BCV72DRAFT_240065"/>
<organism evidence="3 4">
    <name type="scientific">Rhizopus microsporus</name>
    <dbReference type="NCBI Taxonomy" id="58291"/>
    <lineage>
        <taxon>Eukaryota</taxon>
        <taxon>Fungi</taxon>
        <taxon>Fungi incertae sedis</taxon>
        <taxon>Mucoromycota</taxon>
        <taxon>Mucoromycotina</taxon>
        <taxon>Mucoromycetes</taxon>
        <taxon>Mucorales</taxon>
        <taxon>Mucorineae</taxon>
        <taxon>Rhizopodaceae</taxon>
        <taxon>Rhizopus</taxon>
    </lineage>
</organism>
<dbReference type="Proteomes" id="UP000242381">
    <property type="component" value="Unassembled WGS sequence"/>
</dbReference>
<dbReference type="OMA" id="GWHTTGS"/>
<feature type="transmembrane region" description="Helical" evidence="2">
    <location>
        <begin position="145"/>
        <end position="163"/>
    </location>
</feature>
<evidence type="ECO:0000313" key="4">
    <source>
        <dbReference type="Proteomes" id="UP000242381"/>
    </source>
</evidence>
<dbReference type="AlphaFoldDB" id="A0A1X0SEA9"/>
<proteinExistence type="predicted"/>
<keyword evidence="2" id="KW-0812">Transmembrane</keyword>